<dbReference type="RefSeq" id="WP_319844580.1">
    <property type="nucleotide sequence ID" value="NZ_JAXAFJ010000005.1"/>
</dbReference>
<evidence type="ECO:0000259" key="8">
    <source>
        <dbReference type="Pfam" id="PF03775"/>
    </source>
</evidence>
<name>A0ABU4RNP1_9HYPH</name>
<dbReference type="Gene3D" id="2.160.20.70">
    <property type="match status" value="1"/>
</dbReference>
<dbReference type="InterPro" id="IPR013033">
    <property type="entry name" value="MinC"/>
</dbReference>
<keyword evidence="3 6" id="KW-0717">Septation</keyword>
<dbReference type="InterPro" id="IPR016098">
    <property type="entry name" value="CAP/MinC_C"/>
</dbReference>
<feature type="region of interest" description="Disordered" evidence="7">
    <location>
        <begin position="94"/>
        <end position="120"/>
    </location>
</feature>
<comment type="subunit">
    <text evidence="6">Interacts with MinD and FtsZ.</text>
</comment>
<dbReference type="InterPro" id="IPR007874">
    <property type="entry name" value="MinC_N"/>
</dbReference>
<organism evidence="10 11">
    <name type="scientific">Terrihabitans rhizophilus</name>
    <dbReference type="NCBI Taxonomy" id="3092662"/>
    <lineage>
        <taxon>Bacteria</taxon>
        <taxon>Pseudomonadati</taxon>
        <taxon>Pseudomonadota</taxon>
        <taxon>Alphaproteobacteria</taxon>
        <taxon>Hyphomicrobiales</taxon>
        <taxon>Terrihabitans</taxon>
    </lineage>
</organism>
<evidence type="ECO:0000313" key="11">
    <source>
        <dbReference type="Proteomes" id="UP001274321"/>
    </source>
</evidence>
<feature type="domain" description="Septum formation inhibitor MinC N-terminal" evidence="9">
    <location>
        <begin position="12"/>
        <end position="79"/>
    </location>
</feature>
<dbReference type="PANTHER" id="PTHR34108:SF1">
    <property type="entry name" value="SEPTUM SITE-DETERMINING PROTEIN MINC"/>
    <property type="match status" value="1"/>
</dbReference>
<dbReference type="Proteomes" id="UP001274321">
    <property type="component" value="Unassembled WGS sequence"/>
</dbReference>
<dbReference type="PANTHER" id="PTHR34108">
    <property type="entry name" value="SEPTUM SITE-DETERMINING PROTEIN MINC"/>
    <property type="match status" value="1"/>
</dbReference>
<gene>
    <name evidence="6 10" type="primary">minC</name>
    <name evidence="10" type="ORF">SCD90_10285</name>
</gene>
<dbReference type="InterPro" id="IPR005526">
    <property type="entry name" value="Septum_form_inhib_MinC_C"/>
</dbReference>
<dbReference type="Pfam" id="PF03775">
    <property type="entry name" value="MinC_C"/>
    <property type="match status" value="1"/>
</dbReference>
<keyword evidence="11" id="KW-1185">Reference proteome</keyword>
<dbReference type="InterPro" id="IPR036145">
    <property type="entry name" value="MinC_C_sf"/>
</dbReference>
<reference evidence="10 11" key="1">
    <citation type="submission" date="2023-11" db="EMBL/GenBank/DDBJ databases">
        <authorList>
            <person name="Bao R."/>
        </authorList>
    </citation>
    <scope>NUCLEOTIDE SEQUENCE [LARGE SCALE GENOMIC DNA]</scope>
    <source>
        <strain evidence="10 11">PJ23</strain>
    </source>
</reference>
<evidence type="ECO:0000256" key="2">
    <source>
        <dbReference type="ARBA" id="ARBA00022618"/>
    </source>
</evidence>
<evidence type="ECO:0000256" key="6">
    <source>
        <dbReference type="HAMAP-Rule" id="MF_00267"/>
    </source>
</evidence>
<evidence type="ECO:0000256" key="5">
    <source>
        <dbReference type="ARBA" id="ARBA00025606"/>
    </source>
</evidence>
<comment type="caution">
    <text evidence="10">The sequence shown here is derived from an EMBL/GenBank/DDBJ whole genome shotgun (WGS) entry which is preliminary data.</text>
</comment>
<evidence type="ECO:0000313" key="10">
    <source>
        <dbReference type="EMBL" id="MDX6806453.1"/>
    </source>
</evidence>
<dbReference type="HAMAP" id="MF_00267">
    <property type="entry name" value="MinC"/>
    <property type="match status" value="1"/>
</dbReference>
<feature type="domain" description="Septum formation inhibitor MinC C-terminal" evidence="8">
    <location>
        <begin position="126"/>
        <end position="225"/>
    </location>
</feature>
<evidence type="ECO:0000256" key="3">
    <source>
        <dbReference type="ARBA" id="ARBA00023210"/>
    </source>
</evidence>
<evidence type="ECO:0000256" key="1">
    <source>
        <dbReference type="ARBA" id="ARBA00006291"/>
    </source>
</evidence>
<accession>A0ABU4RNP1</accession>
<dbReference type="Pfam" id="PF05209">
    <property type="entry name" value="MinC_N"/>
    <property type="match status" value="1"/>
</dbReference>
<comment type="similarity">
    <text evidence="1 6">Belongs to the MinC family.</text>
</comment>
<sequence length="229" mass="24279">MSGITTSRQALRFKGKSYLALVLTPEAPLEAWLEDLLDLSTRSPGFFTTRPVVLDLSDAGLPPKDVKALINALDRMGIRVMGIEGARHLKLPAGMPPVLNGGRKTGDVEAQEETASSRAPKTGSMIVENVRSGQSIANGDGDITVMGSVASGAEVIAAGSVHIYGALRGRVIAGAYGNPHARIFVKKLQAEFLAIDAVYLAAEGIDPELMGQSVQIWSEDDTIKLSNLR</sequence>
<protein>
    <recommendedName>
        <fullName evidence="6">Probable septum site-determining protein MinC</fullName>
    </recommendedName>
</protein>
<keyword evidence="2 6" id="KW-0132">Cell division</keyword>
<dbReference type="NCBIfam" id="TIGR01222">
    <property type="entry name" value="minC"/>
    <property type="match status" value="1"/>
</dbReference>
<dbReference type="Gene3D" id="3.30.70.260">
    <property type="match status" value="1"/>
</dbReference>
<evidence type="ECO:0000256" key="7">
    <source>
        <dbReference type="SAM" id="MobiDB-lite"/>
    </source>
</evidence>
<proteinExistence type="inferred from homology"/>
<evidence type="ECO:0000259" key="9">
    <source>
        <dbReference type="Pfam" id="PF05209"/>
    </source>
</evidence>
<dbReference type="SUPFAM" id="SSF63848">
    <property type="entry name" value="Cell-division inhibitor MinC, C-terminal domain"/>
    <property type="match status" value="1"/>
</dbReference>
<dbReference type="EMBL" id="JAXAFJ010000005">
    <property type="protein sequence ID" value="MDX6806453.1"/>
    <property type="molecule type" value="Genomic_DNA"/>
</dbReference>
<evidence type="ECO:0000256" key="4">
    <source>
        <dbReference type="ARBA" id="ARBA00023306"/>
    </source>
</evidence>
<comment type="function">
    <text evidence="5 6">Cell division inhibitor that blocks the formation of polar Z ring septums. Rapidly oscillates between the poles of the cell to destabilize FtsZ filaments that have formed before they mature into polar Z rings. Prevents FtsZ polymerization.</text>
</comment>
<keyword evidence="4 6" id="KW-0131">Cell cycle</keyword>